<dbReference type="InterPro" id="IPR008490">
    <property type="entry name" value="Transposase_InsH_N"/>
</dbReference>
<dbReference type="InterPro" id="IPR002559">
    <property type="entry name" value="Transposase_11"/>
</dbReference>
<name>A0ABX7AY58_9BACI</name>
<evidence type="ECO:0000256" key="1">
    <source>
        <dbReference type="SAM" id="MobiDB-lite"/>
    </source>
</evidence>
<proteinExistence type="predicted"/>
<evidence type="ECO:0000259" key="2">
    <source>
        <dbReference type="Pfam" id="PF01609"/>
    </source>
</evidence>
<evidence type="ECO:0000259" key="3">
    <source>
        <dbReference type="Pfam" id="PF05598"/>
    </source>
</evidence>
<keyword evidence="5" id="KW-1185">Reference proteome</keyword>
<dbReference type="Pfam" id="PF01609">
    <property type="entry name" value="DDE_Tnp_1"/>
    <property type="match status" value="1"/>
</dbReference>
<accession>A0ABX7AY58</accession>
<sequence>MTIVKQMSLFDIQELLEMESSRRFDTIFATFDVQPIFQLFSKKTLRGAPRELNYGAMIQSLIIRIVERIPTIKDLIKRLVNDPLFRLDCGFLVSDVVPSEASYSRMIDVISQSDVLDHMQDTLIQTAFIEGFLCDEHLAIDATHFESRDAAKPSEKKEPAPPKKRGRKSKEERNAWLTEQAEIKANQSTYEKEIKDQLDTPLETLWQDVPIEPNWGIKKNSDGKNTFWFGFKGHLAVTTKSQYIVGRLMTSANLSDSKAAIPLLKKGKDLFQGHFKTAILDAGYDYEPIYRQLHAYQMRAVIPYNVRNEGEYLGFDEHFRPACVREHSYCYDSFDEKYRTLKFTRPKECATCPLRNDSLCQKVFKIKCDTDLRKFTYPARGSELWKQLYKERTAVERVNAYLKQYFQLNNVRHRTGRKAKLHFNLVTFIYNACKLAVDRLNALFETQTQAA</sequence>
<organism evidence="4 5">
    <name type="scientific">Lysinibacillus agricola</name>
    <dbReference type="NCBI Taxonomy" id="2590012"/>
    <lineage>
        <taxon>Bacteria</taxon>
        <taxon>Bacillati</taxon>
        <taxon>Bacillota</taxon>
        <taxon>Bacilli</taxon>
        <taxon>Bacillales</taxon>
        <taxon>Bacillaceae</taxon>
        <taxon>Lysinibacillus</taxon>
    </lineage>
</organism>
<feature type="domain" description="Transposase IS4-like" evidence="2">
    <location>
        <begin position="205"/>
        <end position="431"/>
    </location>
</feature>
<feature type="compositionally biased region" description="Basic and acidic residues" evidence="1">
    <location>
        <begin position="148"/>
        <end position="161"/>
    </location>
</feature>
<evidence type="ECO:0000313" key="4">
    <source>
        <dbReference type="EMBL" id="QQP14407.1"/>
    </source>
</evidence>
<gene>
    <name evidence="4" type="ORF">FJQ98_10530</name>
</gene>
<evidence type="ECO:0000313" key="5">
    <source>
        <dbReference type="Proteomes" id="UP000596049"/>
    </source>
</evidence>
<dbReference type="Pfam" id="PF05598">
    <property type="entry name" value="DUF772"/>
    <property type="match status" value="1"/>
</dbReference>
<reference evidence="4 5" key="1">
    <citation type="submission" date="2020-01" db="EMBL/GenBank/DDBJ databases">
        <authorList>
            <person name="Liu G."/>
            <person name="Liu B."/>
        </authorList>
    </citation>
    <scope>NUCLEOTIDE SEQUENCE [LARGE SCALE GENOMIC DNA]</scope>
    <source>
        <strain evidence="4 5">FJAT-51161</strain>
    </source>
</reference>
<feature type="domain" description="Transposase InsH N-terminal" evidence="3">
    <location>
        <begin position="21"/>
        <end position="106"/>
    </location>
</feature>
<dbReference type="EMBL" id="CP067341">
    <property type="protein sequence ID" value="QQP14407.1"/>
    <property type="molecule type" value="Genomic_DNA"/>
</dbReference>
<dbReference type="Proteomes" id="UP000596049">
    <property type="component" value="Chromosome"/>
</dbReference>
<feature type="region of interest" description="Disordered" evidence="1">
    <location>
        <begin position="148"/>
        <end position="173"/>
    </location>
</feature>
<dbReference type="PANTHER" id="PTHR33408">
    <property type="entry name" value="TRANSPOSASE"/>
    <property type="match status" value="1"/>
</dbReference>
<dbReference type="RefSeq" id="WP_201406693.1">
    <property type="nucleotide sequence ID" value="NZ_CP067341.1"/>
</dbReference>
<protein>
    <submittedName>
        <fullName evidence="4">Transposase</fullName>
    </submittedName>
</protein>